<dbReference type="SUPFAM" id="SSF52540">
    <property type="entry name" value="P-loop containing nucleoside triphosphate hydrolases"/>
    <property type="match status" value="1"/>
</dbReference>
<keyword evidence="1" id="KW-0547">Nucleotide-binding</keyword>
<evidence type="ECO:0000313" key="6">
    <source>
        <dbReference type="EMBL" id="MET7015023.1"/>
    </source>
</evidence>
<organism evidence="6 7">
    <name type="scientific">Uliginosibacterium flavum</name>
    <dbReference type="NCBI Taxonomy" id="1396831"/>
    <lineage>
        <taxon>Bacteria</taxon>
        <taxon>Pseudomonadati</taxon>
        <taxon>Pseudomonadota</taxon>
        <taxon>Betaproteobacteria</taxon>
        <taxon>Rhodocyclales</taxon>
        <taxon>Zoogloeaceae</taxon>
        <taxon>Uliginosibacterium</taxon>
    </lineage>
</organism>
<dbReference type="Proteomes" id="UP001549691">
    <property type="component" value="Unassembled WGS sequence"/>
</dbReference>
<accession>A0ABV2TM66</accession>
<gene>
    <name evidence="6" type="ORF">ABXR19_12540</name>
</gene>
<proteinExistence type="inferred from homology"/>
<protein>
    <recommendedName>
        <fullName evidence="4">Uncharacterized AAA domain-containing protein ycf46</fullName>
    </recommendedName>
</protein>
<dbReference type="EMBL" id="JBEWZI010000012">
    <property type="protein sequence ID" value="MET7015023.1"/>
    <property type="molecule type" value="Genomic_DNA"/>
</dbReference>
<dbReference type="RefSeq" id="WP_354601486.1">
    <property type="nucleotide sequence ID" value="NZ_JBEWZI010000012.1"/>
</dbReference>
<dbReference type="InterPro" id="IPR003593">
    <property type="entry name" value="AAA+_ATPase"/>
</dbReference>
<dbReference type="SMART" id="SM00382">
    <property type="entry name" value="AAA"/>
    <property type="match status" value="1"/>
</dbReference>
<feature type="domain" description="AAA+ ATPase" evidence="5">
    <location>
        <begin position="353"/>
        <end position="488"/>
    </location>
</feature>
<comment type="similarity">
    <text evidence="3">Belongs to the AAA ATPase family. Highly divergent.</text>
</comment>
<evidence type="ECO:0000256" key="1">
    <source>
        <dbReference type="ARBA" id="ARBA00022741"/>
    </source>
</evidence>
<sequence length="609" mass="66948">MAGLEAAPVLAVGAGPLPEWAETIRRKYLGGEASIFILHGNIFDRVLSNGRLWELTDFLAHCVLWQSRERILHLDPTRGVRALKGKAEHLLEAPADGDWLAALESSVIGGSDKLALIVSYASSLMPAGDESFLSSHDRLNAVRLHRWSLDPALAAKDNIVFLLSESLVELNARLLSNPRIAAVEVPLPDFATREAAVKHVDPDASPSDAARLAQHAAGLRVIQLCQLLTPATQSTPDDAARTALIQQLLGSSKDADERARKLATLTQGMAVEDIRHLINPEKPAADAAPVDEYAEVLQVLHRRKREIIERECSGLIEFVESSHDLSAVGGNEAIKAELMQVAHAIKTGETNRVPMGMLFVGPMGCGKTFVAKAFVKSSGLSAVTLKNFRSKWVGSTESNLEKVLSMVKSLGPIIMIIDEGDRSFGAGSEDGDSGTSSRIIARLKEFMSDTDNRGKVLFILMTNRPDKLDIDIKRAGRLDRKIPFFYPEDVAAVEASVLALAKRYRFSLQAVETSMLERLVGYSYADIEAVMLMANDLAQTAQTAEISLATLEQAITDYLPNRDRRMVEFMELQAVLESSRRSMLPRKYRELSEEALQLQIKQLRLELRL</sequence>
<dbReference type="InterPro" id="IPR052381">
    <property type="entry name" value="AAA_domain_protein"/>
</dbReference>
<keyword evidence="2" id="KW-0067">ATP-binding</keyword>
<dbReference type="Pfam" id="PF00004">
    <property type="entry name" value="AAA"/>
    <property type="match status" value="1"/>
</dbReference>
<evidence type="ECO:0000259" key="5">
    <source>
        <dbReference type="SMART" id="SM00382"/>
    </source>
</evidence>
<evidence type="ECO:0000313" key="7">
    <source>
        <dbReference type="Proteomes" id="UP001549691"/>
    </source>
</evidence>
<dbReference type="CDD" id="cd19481">
    <property type="entry name" value="RecA-like_protease"/>
    <property type="match status" value="1"/>
</dbReference>
<dbReference type="InterPro" id="IPR027417">
    <property type="entry name" value="P-loop_NTPase"/>
</dbReference>
<evidence type="ECO:0000256" key="3">
    <source>
        <dbReference type="ARBA" id="ARBA00038088"/>
    </source>
</evidence>
<comment type="caution">
    <text evidence="6">The sequence shown here is derived from an EMBL/GenBank/DDBJ whole genome shotgun (WGS) entry which is preliminary data.</text>
</comment>
<evidence type="ECO:0000256" key="4">
    <source>
        <dbReference type="ARBA" id="ARBA00040480"/>
    </source>
</evidence>
<dbReference type="Gene3D" id="3.40.50.300">
    <property type="entry name" value="P-loop containing nucleotide triphosphate hydrolases"/>
    <property type="match status" value="1"/>
</dbReference>
<name>A0ABV2TM66_9RHOO</name>
<reference evidence="6 7" key="1">
    <citation type="submission" date="2024-07" db="EMBL/GenBank/DDBJ databases">
        <title>Uliginosibacterium flavum JJ3220;KACC:17644.</title>
        <authorList>
            <person name="Kim M.K."/>
        </authorList>
    </citation>
    <scope>NUCLEOTIDE SEQUENCE [LARGE SCALE GENOMIC DNA]</scope>
    <source>
        <strain evidence="6 7">KACC:17644</strain>
    </source>
</reference>
<dbReference type="InterPro" id="IPR003959">
    <property type="entry name" value="ATPase_AAA_core"/>
</dbReference>
<dbReference type="PANTHER" id="PTHR42960">
    <property type="entry name" value="YCF46 PROTEIN"/>
    <property type="match status" value="1"/>
</dbReference>
<dbReference type="PANTHER" id="PTHR42960:SF1">
    <property type="entry name" value="YCF46 PROTEIN"/>
    <property type="match status" value="1"/>
</dbReference>
<evidence type="ECO:0000256" key="2">
    <source>
        <dbReference type="ARBA" id="ARBA00022840"/>
    </source>
</evidence>
<keyword evidence="7" id="KW-1185">Reference proteome</keyword>